<feature type="domain" description="LYR motif-containing protein Cup1-like N-terminal" evidence="2">
    <location>
        <begin position="13"/>
        <end position="97"/>
    </location>
</feature>
<dbReference type="GO" id="GO:0008962">
    <property type="term" value="F:phosphatidylglycerophosphatase activity"/>
    <property type="evidence" value="ECO:0007669"/>
    <property type="project" value="InterPro"/>
</dbReference>
<dbReference type="SUPFAM" id="SSF56784">
    <property type="entry name" value="HAD-like"/>
    <property type="match status" value="1"/>
</dbReference>
<evidence type="ECO:0000259" key="2">
    <source>
        <dbReference type="Pfam" id="PF20263"/>
    </source>
</evidence>
<organism evidence="3 4">
    <name type="scientific">Rhizophagus irregularis</name>
    <dbReference type="NCBI Taxonomy" id="588596"/>
    <lineage>
        <taxon>Eukaryota</taxon>
        <taxon>Fungi</taxon>
        <taxon>Fungi incertae sedis</taxon>
        <taxon>Mucoromycota</taxon>
        <taxon>Glomeromycotina</taxon>
        <taxon>Glomeromycetes</taxon>
        <taxon>Glomerales</taxon>
        <taxon>Glomeraceae</taxon>
        <taxon>Rhizophagus</taxon>
    </lineage>
</organism>
<name>A0A916E932_9GLOM</name>
<protein>
    <recommendedName>
        <fullName evidence="2">LYR motif-containing protein Cup1-like N-terminal domain-containing protein</fullName>
    </recommendedName>
</protein>
<feature type="compositionally biased region" description="Basic and acidic residues" evidence="1">
    <location>
        <begin position="334"/>
        <end position="348"/>
    </location>
</feature>
<feature type="region of interest" description="Disordered" evidence="1">
    <location>
        <begin position="265"/>
        <end position="356"/>
    </location>
</feature>
<dbReference type="PANTHER" id="PTHR19288:SF25">
    <property type="entry name" value="PHOSPHATIDYLGLYCEROPHOSPHATASE GEP4, MITOCHONDRIAL"/>
    <property type="match status" value="1"/>
</dbReference>
<evidence type="ECO:0000313" key="3">
    <source>
        <dbReference type="EMBL" id="CAB5372108.1"/>
    </source>
</evidence>
<dbReference type="SMR" id="A0A916E932"/>
<comment type="caution">
    <text evidence="3">The sequence shown here is derived from an EMBL/GenBank/DDBJ whole genome shotgun (WGS) entry which is preliminary data.</text>
</comment>
<accession>A0A916E932</accession>
<dbReference type="InterPro" id="IPR027706">
    <property type="entry name" value="PGP_Pase"/>
</dbReference>
<dbReference type="CDD" id="cd20273">
    <property type="entry name" value="Complex1_LYR_unchar"/>
    <property type="match status" value="1"/>
</dbReference>
<evidence type="ECO:0000256" key="1">
    <source>
        <dbReference type="SAM" id="MobiDB-lite"/>
    </source>
</evidence>
<dbReference type="PANTHER" id="PTHR19288">
    <property type="entry name" value="4-NITROPHENYLPHOSPHATASE-RELATED"/>
    <property type="match status" value="1"/>
</dbReference>
<feature type="compositionally biased region" description="Polar residues" evidence="1">
    <location>
        <begin position="304"/>
        <end position="322"/>
    </location>
</feature>
<dbReference type="InterPro" id="IPR023214">
    <property type="entry name" value="HAD_sf"/>
</dbReference>
<evidence type="ECO:0000313" key="4">
    <source>
        <dbReference type="Proteomes" id="UP000684084"/>
    </source>
</evidence>
<gene>
    <name evidence="3" type="ORF">CHRIB12_LOCUS13412</name>
</gene>
<dbReference type="EMBL" id="CAGKOT010000030">
    <property type="protein sequence ID" value="CAB5372108.1"/>
    <property type="molecule type" value="Genomic_DNA"/>
</dbReference>
<dbReference type="AlphaFoldDB" id="A0A916E932"/>
<dbReference type="VEuPathDB" id="FungiDB:RhiirFUN_012615"/>
<dbReference type="OrthoDB" id="198652at2759"/>
<proteinExistence type="predicted"/>
<sequence>MNSLGKREQILSLYKQILKESSKFFDDKAKEFLKERARKRFKEYKNETNEKRVMMKWADARKALNQLKRANVFDVKAVTRVLKLTYGRIGPNRHKLLKPLIDYPSSSPRPFIRKVHRTAPPRISPPLQSLLSSQVKSLYPTLPEPKHKPLHPRRKANIMWWHYSRIMRQVIPPVTKEELETLEKKAGKGTLSSEGVARIGKINIKDMNDTTTLRLSDIPNMPKTPRDLVREVPYHTARPHNPRKRFIRRIYQRLLTQIPIMKEIPKSESFPKTNTEDKKNIGSLPEVKISDKKNLNPFSKAKSNKSTSINPSDPNKNFTITKSPWAEGRPIPLVKEKDRKGLNPEKVKNQVGGGDHLSSLQNHSVNVFRKTHLCIPHLIVNDIRNINFYELKNLGINALAFDKDNTLTTPYSDEIYPPFKSAWEESKKIFGNENLIIVSNSSGTGDDPGFIQAEAIEKSLGVYVLRHMSKKPSCGQELLSHFAAYNPHTIAIIGDRVFTDVLFGNLNGMFTVLTRKIISKKRDNFMATMIRRVEYKMLDYYIAKGIKPPFHPFLKNKDSGFLKKE</sequence>
<dbReference type="Pfam" id="PF09419">
    <property type="entry name" value="PGP_phosphatase"/>
    <property type="match status" value="1"/>
</dbReference>
<dbReference type="Proteomes" id="UP000684084">
    <property type="component" value="Unassembled WGS sequence"/>
</dbReference>
<dbReference type="NCBIfam" id="TIGR01668">
    <property type="entry name" value="YqeG_hyp_ppase"/>
    <property type="match status" value="1"/>
</dbReference>
<dbReference type="InterPro" id="IPR046896">
    <property type="entry name" value="Cup1-like_N"/>
</dbReference>
<dbReference type="GO" id="GO:0005737">
    <property type="term" value="C:cytoplasm"/>
    <property type="evidence" value="ECO:0007669"/>
    <property type="project" value="TreeGrafter"/>
</dbReference>
<dbReference type="InterPro" id="IPR010021">
    <property type="entry name" value="PGPP1/Gep4"/>
</dbReference>
<dbReference type="Pfam" id="PF20263">
    <property type="entry name" value="LYRM2-like"/>
    <property type="match status" value="1"/>
</dbReference>
<dbReference type="Gene3D" id="3.40.50.1000">
    <property type="entry name" value="HAD superfamily/HAD-like"/>
    <property type="match status" value="1"/>
</dbReference>
<reference evidence="3" key="1">
    <citation type="submission" date="2020-05" db="EMBL/GenBank/DDBJ databases">
        <authorList>
            <person name="Rincon C."/>
            <person name="Sanders R I."/>
            <person name="Robbins C."/>
            <person name="Chaturvedi A."/>
        </authorList>
    </citation>
    <scope>NUCLEOTIDE SEQUENCE</scope>
    <source>
        <strain evidence="3">CHB12</strain>
    </source>
</reference>
<dbReference type="InterPro" id="IPR036412">
    <property type="entry name" value="HAD-like_sf"/>
</dbReference>